<dbReference type="Gene3D" id="2.40.30.20">
    <property type="match status" value="2"/>
</dbReference>
<dbReference type="PROSITE" id="PS51177">
    <property type="entry name" value="LUMAZINE_BIND"/>
    <property type="match status" value="2"/>
</dbReference>
<dbReference type="InterPro" id="IPR017938">
    <property type="entry name" value="Riboflavin_synthase-like_b-brl"/>
</dbReference>
<comment type="catalytic activity">
    <reaction evidence="1">
        <text>2 6,7-dimethyl-8-(1-D-ribityl)lumazine + H(+) = 5-amino-6-(D-ribitylamino)uracil + riboflavin</text>
        <dbReference type="Rhea" id="RHEA:20772"/>
        <dbReference type="ChEBI" id="CHEBI:15378"/>
        <dbReference type="ChEBI" id="CHEBI:15934"/>
        <dbReference type="ChEBI" id="CHEBI:57986"/>
        <dbReference type="ChEBI" id="CHEBI:58201"/>
        <dbReference type="EC" id="2.5.1.9"/>
    </reaction>
</comment>
<evidence type="ECO:0000259" key="9">
    <source>
        <dbReference type="PROSITE" id="PS51177"/>
    </source>
</evidence>
<evidence type="ECO:0000256" key="3">
    <source>
        <dbReference type="ARBA" id="ARBA00004887"/>
    </source>
</evidence>
<proteinExistence type="predicted"/>
<dbReference type="FunFam" id="2.40.30.20:FF:000003">
    <property type="entry name" value="Riboflavin synthase, alpha subunit"/>
    <property type="match status" value="1"/>
</dbReference>
<dbReference type="PANTHER" id="PTHR21098:SF12">
    <property type="entry name" value="RIBOFLAVIN SYNTHASE"/>
    <property type="match status" value="1"/>
</dbReference>
<comment type="pathway">
    <text evidence="3">Cofactor biosynthesis; riboflavin biosynthesis; riboflavin from 2-hydroxy-3-oxobutyl phosphate and 5-amino-6-(D-ribitylamino)uracil: step 2/2.</text>
</comment>
<dbReference type="InterPro" id="IPR001783">
    <property type="entry name" value="Lumazine-bd"/>
</dbReference>
<dbReference type="SUPFAM" id="SSF63380">
    <property type="entry name" value="Riboflavin synthase domain-like"/>
    <property type="match status" value="2"/>
</dbReference>
<protein>
    <recommendedName>
        <fullName evidence="5">Riboflavin synthase</fullName>
        <ecNumber evidence="4">2.5.1.9</ecNumber>
    </recommendedName>
</protein>
<comment type="function">
    <text evidence="2">Catalyzes the dismutation of two molecules of 6,7-dimethyl-8-ribityllumazine, resulting in the formation of riboflavin and 5-amino-6-(D-ribitylamino)uracil.</text>
</comment>
<dbReference type="EMBL" id="UOFB01000115">
    <property type="protein sequence ID" value="VAW46075.1"/>
    <property type="molecule type" value="Genomic_DNA"/>
</dbReference>
<evidence type="ECO:0000256" key="1">
    <source>
        <dbReference type="ARBA" id="ARBA00000968"/>
    </source>
</evidence>
<evidence type="ECO:0000256" key="8">
    <source>
        <dbReference type="ARBA" id="ARBA00022737"/>
    </source>
</evidence>
<reference evidence="10" key="1">
    <citation type="submission" date="2018-06" db="EMBL/GenBank/DDBJ databases">
        <authorList>
            <person name="Zhirakovskaya E."/>
        </authorList>
    </citation>
    <scope>NUCLEOTIDE SEQUENCE</scope>
</reference>
<dbReference type="NCBIfam" id="NF006767">
    <property type="entry name" value="PRK09289.1"/>
    <property type="match status" value="1"/>
</dbReference>
<dbReference type="InterPro" id="IPR026017">
    <property type="entry name" value="Lumazine-bd_dom"/>
</dbReference>
<organism evidence="10">
    <name type="scientific">hydrothermal vent metagenome</name>
    <dbReference type="NCBI Taxonomy" id="652676"/>
    <lineage>
        <taxon>unclassified sequences</taxon>
        <taxon>metagenomes</taxon>
        <taxon>ecological metagenomes</taxon>
    </lineage>
</organism>
<dbReference type="NCBIfam" id="NF009566">
    <property type="entry name" value="PRK13020.1"/>
    <property type="match status" value="1"/>
</dbReference>
<dbReference type="EC" id="2.5.1.9" evidence="4"/>
<dbReference type="GO" id="GO:0009231">
    <property type="term" value="P:riboflavin biosynthetic process"/>
    <property type="evidence" value="ECO:0007669"/>
    <property type="project" value="UniProtKB-KW"/>
</dbReference>
<evidence type="ECO:0000313" key="10">
    <source>
        <dbReference type="EMBL" id="VAW46075.1"/>
    </source>
</evidence>
<feature type="domain" description="Lumazine-binding" evidence="9">
    <location>
        <begin position="98"/>
        <end position="194"/>
    </location>
</feature>
<keyword evidence="8" id="KW-0677">Repeat</keyword>
<keyword evidence="6" id="KW-0686">Riboflavin biosynthesis</keyword>
<dbReference type="PANTHER" id="PTHR21098">
    <property type="entry name" value="RIBOFLAVIN SYNTHASE ALPHA CHAIN"/>
    <property type="match status" value="1"/>
</dbReference>
<dbReference type="AlphaFoldDB" id="A0A3B0VR71"/>
<evidence type="ECO:0000256" key="2">
    <source>
        <dbReference type="ARBA" id="ARBA00002803"/>
    </source>
</evidence>
<dbReference type="PIRSF" id="PIRSF000498">
    <property type="entry name" value="Riboflavin_syn_A"/>
    <property type="match status" value="1"/>
</dbReference>
<accession>A0A3B0VR71</accession>
<sequence>MFTGIIAATGHIAKIEPQNGDWKVTINTGKLDMSDVQLGDSIAANGICLTAITFDQNHYTADVSGETLQVTTAGDWQVGTEVNLEKALRLQDRLGGHLVSGHVDGVGVVKNIHQDGRSWRYQIESPLALAKYIATKGSICMNGISLTVNQVNDCVFDVNIVPHTRQETTIKNLTQGARVNLEVDLLARYLERMMNAPQADSEQYSKPTQKNTNLTSQFLAENGFK</sequence>
<dbReference type="GO" id="GO:0004746">
    <property type="term" value="F:riboflavin synthase activity"/>
    <property type="evidence" value="ECO:0007669"/>
    <property type="project" value="UniProtKB-EC"/>
</dbReference>
<dbReference type="CDD" id="cd00402">
    <property type="entry name" value="Riboflavin_synthase_like"/>
    <property type="match status" value="1"/>
</dbReference>
<name>A0A3B0VR71_9ZZZZ</name>
<dbReference type="FunFam" id="2.40.30.20:FF:000004">
    <property type="entry name" value="Riboflavin synthase, alpha subunit"/>
    <property type="match status" value="1"/>
</dbReference>
<feature type="domain" description="Lumazine-binding" evidence="9">
    <location>
        <begin position="1"/>
        <end position="97"/>
    </location>
</feature>
<evidence type="ECO:0000256" key="5">
    <source>
        <dbReference type="ARBA" id="ARBA00013950"/>
    </source>
</evidence>
<evidence type="ECO:0000256" key="4">
    <source>
        <dbReference type="ARBA" id="ARBA00012827"/>
    </source>
</evidence>
<gene>
    <name evidence="10" type="ORF">MNBD_GAMMA04-1556</name>
</gene>
<evidence type="ECO:0000256" key="7">
    <source>
        <dbReference type="ARBA" id="ARBA00022679"/>
    </source>
</evidence>
<dbReference type="Pfam" id="PF00677">
    <property type="entry name" value="Lum_binding"/>
    <property type="match status" value="2"/>
</dbReference>
<dbReference type="NCBIfam" id="TIGR00187">
    <property type="entry name" value="ribE"/>
    <property type="match status" value="1"/>
</dbReference>
<dbReference type="InterPro" id="IPR023366">
    <property type="entry name" value="ATP_synth_asu-like_sf"/>
</dbReference>
<evidence type="ECO:0000256" key="6">
    <source>
        <dbReference type="ARBA" id="ARBA00022619"/>
    </source>
</evidence>
<keyword evidence="7 10" id="KW-0808">Transferase</keyword>